<organism evidence="1 2">
    <name type="scientific">Sphaerimonospora thailandensis</name>
    <dbReference type="NCBI Taxonomy" id="795644"/>
    <lineage>
        <taxon>Bacteria</taxon>
        <taxon>Bacillati</taxon>
        <taxon>Actinomycetota</taxon>
        <taxon>Actinomycetes</taxon>
        <taxon>Streptosporangiales</taxon>
        <taxon>Streptosporangiaceae</taxon>
        <taxon>Sphaerimonospora</taxon>
    </lineage>
</organism>
<sequence length="243" mass="26814">MRVGVYVDGYNLYYGARSLCGRGTLGWRWLDIGALAQSLMQERHDWRGALLGRVVYCTARVDAAENPSSYADQDVYLKALLASKSVDHIEYGYYVARVKAAPLAVRQPNGRPRLVGPGWPVMVQDSAGLEVNDARFMVSVAHREEKGSDVNVASHLLLDVLRDNVDAALVISNDSDLRFPIEEARKLVPVGLVNPSPGQTAGALRGLPTMGVGRHFWRKLSERDIRHHQLPNPVGGYSMPPGW</sequence>
<proteinExistence type="predicted"/>
<comment type="caution">
    <text evidence="1">The sequence shown here is derived from an EMBL/GenBank/DDBJ whole genome shotgun (WGS) entry which is preliminary data.</text>
</comment>
<gene>
    <name evidence="1" type="ORF">Mth01_39520</name>
</gene>
<dbReference type="EMBL" id="BOOG01000038">
    <property type="protein sequence ID" value="GIH71699.1"/>
    <property type="molecule type" value="Genomic_DNA"/>
</dbReference>
<evidence type="ECO:0000313" key="1">
    <source>
        <dbReference type="EMBL" id="GIH71699.1"/>
    </source>
</evidence>
<dbReference type="Proteomes" id="UP000610966">
    <property type="component" value="Unassembled WGS sequence"/>
</dbReference>
<evidence type="ECO:0008006" key="3">
    <source>
        <dbReference type="Google" id="ProtNLM"/>
    </source>
</evidence>
<keyword evidence="2" id="KW-1185">Reference proteome</keyword>
<dbReference type="Gene3D" id="3.40.50.1010">
    <property type="entry name" value="5'-nuclease"/>
    <property type="match status" value="1"/>
</dbReference>
<protein>
    <recommendedName>
        <fullName evidence="3">NYN domain-containing protein</fullName>
    </recommendedName>
</protein>
<reference evidence="1" key="1">
    <citation type="submission" date="2021-01" db="EMBL/GenBank/DDBJ databases">
        <title>Whole genome shotgun sequence of Sphaerimonospora thailandensis NBRC 107569.</title>
        <authorList>
            <person name="Komaki H."/>
            <person name="Tamura T."/>
        </authorList>
    </citation>
    <scope>NUCLEOTIDE SEQUENCE</scope>
    <source>
        <strain evidence="1">NBRC 107569</strain>
    </source>
</reference>
<dbReference type="CDD" id="cd18722">
    <property type="entry name" value="PIN_NicB-like"/>
    <property type="match status" value="1"/>
</dbReference>
<accession>A0A8J3RBL6</accession>
<evidence type="ECO:0000313" key="2">
    <source>
        <dbReference type="Proteomes" id="UP000610966"/>
    </source>
</evidence>
<dbReference type="AlphaFoldDB" id="A0A8J3RBL6"/>
<name>A0A8J3RBL6_9ACTN</name>